<dbReference type="PANTHER" id="PTHR33154:SF18">
    <property type="entry name" value="ARSENICAL RESISTANCE OPERON REPRESSOR"/>
    <property type="match status" value="1"/>
</dbReference>
<dbReference type="InterPro" id="IPR001845">
    <property type="entry name" value="HTH_ArsR_DNA-bd_dom"/>
</dbReference>
<dbReference type="InterPro" id="IPR036388">
    <property type="entry name" value="WH-like_DNA-bd_sf"/>
</dbReference>
<dbReference type="InterPro" id="IPR051081">
    <property type="entry name" value="HTH_MetalResp_TranReg"/>
</dbReference>
<dbReference type="SMART" id="SM00418">
    <property type="entry name" value="HTH_ARSR"/>
    <property type="match status" value="1"/>
</dbReference>
<dbReference type="SUPFAM" id="SSF46785">
    <property type="entry name" value="Winged helix' DNA-binding domain"/>
    <property type="match status" value="1"/>
</dbReference>
<dbReference type="PRINTS" id="PR00778">
    <property type="entry name" value="HTHARSR"/>
</dbReference>
<comment type="caution">
    <text evidence="5">The sequence shown here is derived from an EMBL/GenBank/DDBJ whole genome shotgun (WGS) entry which is preliminary data.</text>
</comment>
<dbReference type="EMBL" id="NTGA01000021">
    <property type="protein sequence ID" value="PAY22712.1"/>
    <property type="molecule type" value="Genomic_DNA"/>
</dbReference>
<dbReference type="InterPro" id="IPR011991">
    <property type="entry name" value="ArsR-like_HTH"/>
</dbReference>
<evidence type="ECO:0000256" key="2">
    <source>
        <dbReference type="ARBA" id="ARBA00023125"/>
    </source>
</evidence>
<evidence type="ECO:0000259" key="4">
    <source>
        <dbReference type="PROSITE" id="PS50987"/>
    </source>
</evidence>
<proteinExistence type="predicted"/>
<name>A0A2A2WNE9_9ACTN</name>
<evidence type="ECO:0000256" key="3">
    <source>
        <dbReference type="ARBA" id="ARBA00023163"/>
    </source>
</evidence>
<dbReference type="NCBIfam" id="NF033788">
    <property type="entry name" value="HTH_metalloreg"/>
    <property type="match status" value="1"/>
</dbReference>
<organism evidence="5 6">
    <name type="scientific">Dietzia natronolimnaea</name>
    <dbReference type="NCBI Taxonomy" id="161920"/>
    <lineage>
        <taxon>Bacteria</taxon>
        <taxon>Bacillati</taxon>
        <taxon>Actinomycetota</taxon>
        <taxon>Actinomycetes</taxon>
        <taxon>Mycobacteriales</taxon>
        <taxon>Dietziaceae</taxon>
        <taxon>Dietzia</taxon>
    </lineage>
</organism>
<keyword evidence="2" id="KW-0238">DNA-binding</keyword>
<accession>A0A2A2WNE9</accession>
<evidence type="ECO:0000256" key="1">
    <source>
        <dbReference type="ARBA" id="ARBA00023015"/>
    </source>
</evidence>
<evidence type="ECO:0000313" key="5">
    <source>
        <dbReference type="EMBL" id="PAY22712.1"/>
    </source>
</evidence>
<keyword evidence="1" id="KW-0805">Transcription regulation</keyword>
<dbReference type="Gene3D" id="1.10.10.10">
    <property type="entry name" value="Winged helix-like DNA-binding domain superfamily/Winged helix DNA-binding domain"/>
    <property type="match status" value="1"/>
</dbReference>
<dbReference type="GO" id="GO:0003677">
    <property type="term" value="F:DNA binding"/>
    <property type="evidence" value="ECO:0007669"/>
    <property type="project" value="UniProtKB-KW"/>
</dbReference>
<keyword evidence="3" id="KW-0804">Transcription</keyword>
<protein>
    <submittedName>
        <fullName evidence="5">Transcriptional regulator</fullName>
    </submittedName>
</protein>
<dbReference type="Proteomes" id="UP000218810">
    <property type="component" value="Unassembled WGS sequence"/>
</dbReference>
<dbReference type="CDD" id="cd00090">
    <property type="entry name" value="HTH_ARSR"/>
    <property type="match status" value="1"/>
</dbReference>
<dbReference type="AlphaFoldDB" id="A0A2A2WNE9"/>
<keyword evidence="6" id="KW-1185">Reference proteome</keyword>
<dbReference type="PROSITE" id="PS50987">
    <property type="entry name" value="HTH_ARSR_2"/>
    <property type="match status" value="1"/>
</dbReference>
<dbReference type="InterPro" id="IPR036390">
    <property type="entry name" value="WH_DNA-bd_sf"/>
</dbReference>
<feature type="domain" description="HTH arsR-type" evidence="4">
    <location>
        <begin position="43"/>
        <end position="140"/>
    </location>
</feature>
<sequence length="140" mass="14697">MGVNVSCPAATLAGYPAVMTSQEPGTVAVMDASCCIAGANGPLGQAEAEAAAARFKALADPMRLRLLSHIAAAECNDVCVCTLTEPLGITQPTVSHHMKKLVEAGLVTREQRGRMAHYSIVPEAFAQIRDIVDVRGLRVP</sequence>
<dbReference type="PANTHER" id="PTHR33154">
    <property type="entry name" value="TRANSCRIPTIONAL REGULATOR, ARSR FAMILY"/>
    <property type="match status" value="1"/>
</dbReference>
<dbReference type="Pfam" id="PF01022">
    <property type="entry name" value="HTH_5"/>
    <property type="match status" value="1"/>
</dbReference>
<dbReference type="OrthoDB" id="9798835at2"/>
<reference evidence="6" key="1">
    <citation type="submission" date="2017-09" db="EMBL/GenBank/DDBJ databases">
        <authorList>
            <person name="Zhang Y."/>
            <person name="Huang X."/>
            <person name="Liu J."/>
            <person name="Lu L."/>
            <person name="Peng K."/>
        </authorList>
    </citation>
    <scope>NUCLEOTIDE SEQUENCE [LARGE SCALE GENOMIC DNA]</scope>
    <source>
        <strain evidence="6">S-XJ-1</strain>
    </source>
</reference>
<evidence type="ECO:0000313" key="6">
    <source>
        <dbReference type="Proteomes" id="UP000218810"/>
    </source>
</evidence>
<gene>
    <name evidence="5" type="ORF">CEY15_12265</name>
</gene>
<dbReference type="GO" id="GO:0003700">
    <property type="term" value="F:DNA-binding transcription factor activity"/>
    <property type="evidence" value="ECO:0007669"/>
    <property type="project" value="InterPro"/>
</dbReference>